<organism evidence="1 2">
    <name type="scientific">Cytobacillus firmus DS1</name>
    <dbReference type="NCBI Taxonomy" id="1307436"/>
    <lineage>
        <taxon>Bacteria</taxon>
        <taxon>Bacillati</taxon>
        <taxon>Bacillota</taxon>
        <taxon>Bacilli</taxon>
        <taxon>Bacillales</taxon>
        <taxon>Bacillaceae</taxon>
        <taxon>Cytobacillus</taxon>
    </lineage>
</organism>
<reference evidence="2" key="1">
    <citation type="submission" date="2013-03" db="EMBL/GenBank/DDBJ databases">
        <title>Draft genome sequence of Bacillus firmus DS1.</title>
        <authorList>
            <person name="Peng D."/>
            <person name="Zhu L."/>
            <person name="Sun M."/>
        </authorList>
    </citation>
    <scope>NUCLEOTIDE SEQUENCE [LARGE SCALE GENOMIC DNA]</scope>
    <source>
        <strain evidence="2">DS1</strain>
    </source>
</reference>
<name>W7KUS1_CYTFI</name>
<evidence type="ECO:0000313" key="2">
    <source>
        <dbReference type="Proteomes" id="UP000019270"/>
    </source>
</evidence>
<dbReference type="PATRIC" id="fig|1307436.3.peg.1973"/>
<comment type="caution">
    <text evidence="1">The sequence shown here is derived from an EMBL/GenBank/DDBJ whole genome shotgun (WGS) entry which is preliminary data.</text>
</comment>
<dbReference type="AlphaFoldDB" id="W7KUS1"/>
<sequence length="121" mass="13963">MLYYSYNPYGHHFSSRHVNHQGFPNTSRQRAGFSKEEAAAIALLMGIDFTKTQFDLNEFWMGVNTELEHGKRSSQTDVTRDDPLLTGKIAMAHLNEFPDYYKRLKVLEAEAKAYWNSLQNG</sequence>
<dbReference type="Pfam" id="PF18905">
    <property type="entry name" value="DUF5661"/>
    <property type="match status" value="1"/>
</dbReference>
<dbReference type="eggNOG" id="ENOG5032QQM">
    <property type="taxonomic scope" value="Bacteria"/>
</dbReference>
<gene>
    <name evidence="1" type="ORF">PBF_09282</name>
</gene>
<reference evidence="1 2" key="2">
    <citation type="journal article" date="2016" name="Sci. Rep.">
        <title>A novel serine protease, Sep1, from Bacillus firmus DS-1 has nematicidal activity and degrades multiple intestinal-associated nematode proteins.</title>
        <authorList>
            <person name="Geng C."/>
            <person name="Nie X."/>
            <person name="Tang Z."/>
            <person name="Zhang Y."/>
            <person name="Lin J."/>
            <person name="Sun M."/>
            <person name="Peng D."/>
        </authorList>
    </citation>
    <scope>NUCLEOTIDE SEQUENCE [LARGE SCALE GENOMIC DNA]</scope>
    <source>
        <strain evidence="1 2">DS1</strain>
    </source>
</reference>
<dbReference type="EMBL" id="APVL01000006">
    <property type="protein sequence ID" value="EWG11205.1"/>
    <property type="molecule type" value="Genomic_DNA"/>
</dbReference>
<evidence type="ECO:0000313" key="1">
    <source>
        <dbReference type="EMBL" id="EWG11205.1"/>
    </source>
</evidence>
<dbReference type="InterPro" id="IPR043720">
    <property type="entry name" value="DUF5661"/>
</dbReference>
<accession>W7KUS1</accession>
<proteinExistence type="predicted"/>
<protein>
    <submittedName>
        <fullName evidence="1">Uncharacterized protein</fullName>
    </submittedName>
</protein>
<dbReference type="Proteomes" id="UP000019270">
    <property type="component" value="Unassembled WGS sequence"/>
</dbReference>